<dbReference type="AlphaFoldDB" id="A0A4P9WY11"/>
<sequence length="297" mass="32838">MTERLRLLMFADDVVLLAESRPELPRACDHFTRWVEALEMAVGIAKCGVMTIGAPSSLTDFPPVVTRSGRPGSHGLQVSASRPRTRCPPRPWLPTGPPRARLPTTPYARHFSPARSRPPYASNWPAAGTPSDVQHRHMDSRSPEKLFGLTECHDQRAVGRGKAVEEDHHHNVFIHLRSDRGDVAELFADVGQGVDMLLHRPGLHELSGQQAPMKQQTVEHRRLLKEREKLGPNASWIIRVVGANMDEQGVIDGQHNRHEGLFCLLGAALSCGKLVIRRVLGQEGRLSLPADNGPKAK</sequence>
<accession>A0A4P9WY11</accession>
<evidence type="ECO:0000256" key="1">
    <source>
        <dbReference type="SAM" id="MobiDB-lite"/>
    </source>
</evidence>
<dbReference type="EMBL" id="ML010027">
    <property type="protein sequence ID" value="RKO96370.1"/>
    <property type="molecule type" value="Genomic_DNA"/>
</dbReference>
<reference evidence="3" key="1">
    <citation type="journal article" date="2018" name="Nat. Microbiol.">
        <title>Leveraging single-cell genomics to expand the fungal tree of life.</title>
        <authorList>
            <person name="Ahrendt S.R."/>
            <person name="Quandt C.A."/>
            <person name="Ciobanu D."/>
            <person name="Clum A."/>
            <person name="Salamov A."/>
            <person name="Andreopoulos B."/>
            <person name="Cheng J.F."/>
            <person name="Woyke T."/>
            <person name="Pelin A."/>
            <person name="Henrissat B."/>
            <person name="Reynolds N.K."/>
            <person name="Benny G.L."/>
            <person name="Smith M.E."/>
            <person name="James T.Y."/>
            <person name="Grigoriev I.V."/>
        </authorList>
    </citation>
    <scope>NUCLEOTIDE SEQUENCE [LARGE SCALE GENOMIC DNA]</scope>
    <source>
        <strain evidence="3">ATCC 52028</strain>
    </source>
</reference>
<organism evidence="2 3">
    <name type="scientific">Caulochytrium protostelioides</name>
    <dbReference type="NCBI Taxonomy" id="1555241"/>
    <lineage>
        <taxon>Eukaryota</taxon>
        <taxon>Fungi</taxon>
        <taxon>Fungi incertae sedis</taxon>
        <taxon>Chytridiomycota</taxon>
        <taxon>Chytridiomycota incertae sedis</taxon>
        <taxon>Chytridiomycetes</taxon>
        <taxon>Caulochytriales</taxon>
        <taxon>Caulochytriaceae</taxon>
        <taxon>Caulochytrium</taxon>
    </lineage>
</organism>
<name>A0A4P9WY11_9FUNG</name>
<evidence type="ECO:0008006" key="4">
    <source>
        <dbReference type="Google" id="ProtNLM"/>
    </source>
</evidence>
<protein>
    <recommendedName>
        <fullName evidence="4">Reverse transcriptase domain-containing protein</fullName>
    </recommendedName>
</protein>
<gene>
    <name evidence="2" type="ORF">CAUPRSCDRAFT_11939</name>
</gene>
<evidence type="ECO:0000313" key="3">
    <source>
        <dbReference type="Proteomes" id="UP000268535"/>
    </source>
</evidence>
<dbReference type="Proteomes" id="UP000268535">
    <property type="component" value="Unassembled WGS sequence"/>
</dbReference>
<evidence type="ECO:0000313" key="2">
    <source>
        <dbReference type="EMBL" id="RKO96370.1"/>
    </source>
</evidence>
<feature type="region of interest" description="Disordered" evidence="1">
    <location>
        <begin position="68"/>
        <end position="103"/>
    </location>
</feature>
<feature type="compositionally biased region" description="Pro residues" evidence="1">
    <location>
        <begin position="86"/>
        <end position="97"/>
    </location>
</feature>
<proteinExistence type="predicted"/>